<evidence type="ECO:0000256" key="3">
    <source>
        <dbReference type="ARBA" id="ARBA00022553"/>
    </source>
</evidence>
<evidence type="ECO:0000256" key="4">
    <source>
        <dbReference type="ARBA" id="ARBA00022801"/>
    </source>
</evidence>
<organism evidence="8 9">
    <name type="scientific">Allacma fusca</name>
    <dbReference type="NCBI Taxonomy" id="39272"/>
    <lineage>
        <taxon>Eukaryota</taxon>
        <taxon>Metazoa</taxon>
        <taxon>Ecdysozoa</taxon>
        <taxon>Arthropoda</taxon>
        <taxon>Hexapoda</taxon>
        <taxon>Collembola</taxon>
        <taxon>Symphypleona</taxon>
        <taxon>Sminthuridae</taxon>
        <taxon>Allacma</taxon>
    </lineage>
</organism>
<keyword evidence="6" id="KW-0472">Membrane</keyword>
<dbReference type="EC" id="3.1.3.48" evidence="2"/>
<evidence type="ECO:0000256" key="1">
    <source>
        <dbReference type="ARBA" id="ARBA00004308"/>
    </source>
</evidence>
<dbReference type="PANTHER" id="PTHR46047">
    <property type="entry name" value="TYROSINE-PROTEIN PHOSPHATASE NON-RECEPTOR TYPE 61F"/>
    <property type="match status" value="1"/>
</dbReference>
<dbReference type="GO" id="GO:0070373">
    <property type="term" value="P:negative regulation of ERK1 and ERK2 cascade"/>
    <property type="evidence" value="ECO:0007669"/>
    <property type="project" value="TreeGrafter"/>
</dbReference>
<dbReference type="SMART" id="SM00194">
    <property type="entry name" value="PTPc"/>
    <property type="match status" value="1"/>
</dbReference>
<dbReference type="GO" id="GO:0005634">
    <property type="term" value="C:nucleus"/>
    <property type="evidence" value="ECO:0007669"/>
    <property type="project" value="TreeGrafter"/>
</dbReference>
<feature type="domain" description="Tyrosine-protein phosphatase" evidence="7">
    <location>
        <begin position="8"/>
        <end position="125"/>
    </location>
</feature>
<dbReference type="PANTHER" id="PTHR46047:SF3">
    <property type="entry name" value="TYROSINE-PROTEIN PHOSPHATASE NON-RECEPTOR TYPE 61F"/>
    <property type="match status" value="1"/>
</dbReference>
<proteinExistence type="predicted"/>
<gene>
    <name evidence="8" type="ORF">AFUS01_LOCUS1031</name>
</gene>
<sequence length="125" mass="14651">MDEHCKRMQEEVRNIDGYIGWNPLYFTIRQESSSYDYPCTEARSSVNKQLNRYRDVSPFDHSRVILNNESCNYINASFVKVAKAGRNYILTQGPLPNTAGHFWLMVWEQKSKAVLMLNKIIEKNQ</sequence>
<feature type="non-terminal residue" evidence="8">
    <location>
        <position position="1"/>
    </location>
</feature>
<keyword evidence="3" id="KW-0597">Phosphoprotein</keyword>
<evidence type="ECO:0000259" key="7">
    <source>
        <dbReference type="PROSITE" id="PS50055"/>
    </source>
</evidence>
<dbReference type="GO" id="GO:0005737">
    <property type="term" value="C:cytoplasm"/>
    <property type="evidence" value="ECO:0007669"/>
    <property type="project" value="TreeGrafter"/>
</dbReference>
<keyword evidence="4" id="KW-0378">Hydrolase</keyword>
<dbReference type="GO" id="GO:0046426">
    <property type="term" value="P:negative regulation of receptor signaling pathway via JAK-STAT"/>
    <property type="evidence" value="ECO:0007669"/>
    <property type="project" value="TreeGrafter"/>
</dbReference>
<evidence type="ECO:0000313" key="9">
    <source>
        <dbReference type="Proteomes" id="UP000708208"/>
    </source>
</evidence>
<dbReference type="Pfam" id="PF00102">
    <property type="entry name" value="Y_phosphatase"/>
    <property type="match status" value="1"/>
</dbReference>
<dbReference type="GO" id="GO:0004726">
    <property type="term" value="F:non-membrane spanning protein tyrosine phosphatase activity"/>
    <property type="evidence" value="ECO:0007669"/>
    <property type="project" value="TreeGrafter"/>
</dbReference>
<protein>
    <recommendedName>
        <fullName evidence="2">protein-tyrosine-phosphatase</fullName>
        <ecNumber evidence="2">3.1.3.48</ecNumber>
    </recommendedName>
</protein>
<evidence type="ECO:0000256" key="6">
    <source>
        <dbReference type="ARBA" id="ARBA00023136"/>
    </source>
</evidence>
<name>A0A8J2JC88_9HEXA</name>
<accession>A0A8J2JC88</accession>
<keyword evidence="5" id="KW-0904">Protein phosphatase</keyword>
<reference evidence="8" key="1">
    <citation type="submission" date="2021-06" db="EMBL/GenBank/DDBJ databases">
        <authorList>
            <person name="Hodson N. C."/>
            <person name="Mongue J. A."/>
            <person name="Jaron S. K."/>
        </authorList>
    </citation>
    <scope>NUCLEOTIDE SEQUENCE</scope>
</reference>
<keyword evidence="9" id="KW-1185">Reference proteome</keyword>
<evidence type="ECO:0000313" key="8">
    <source>
        <dbReference type="EMBL" id="CAG7658907.1"/>
    </source>
</evidence>
<dbReference type="EMBL" id="CAJVCH010005709">
    <property type="protein sequence ID" value="CAG7658907.1"/>
    <property type="molecule type" value="Genomic_DNA"/>
</dbReference>
<dbReference type="InterPro" id="IPR051985">
    <property type="entry name" value="NR_tyrosine_phosphatase"/>
</dbReference>
<dbReference type="AlphaFoldDB" id="A0A8J2JC88"/>
<evidence type="ECO:0000256" key="5">
    <source>
        <dbReference type="ARBA" id="ARBA00022912"/>
    </source>
</evidence>
<dbReference type="GO" id="GO:0012505">
    <property type="term" value="C:endomembrane system"/>
    <property type="evidence" value="ECO:0007669"/>
    <property type="project" value="UniProtKB-SubCell"/>
</dbReference>
<dbReference type="GO" id="GO:0019901">
    <property type="term" value="F:protein kinase binding"/>
    <property type="evidence" value="ECO:0007669"/>
    <property type="project" value="TreeGrafter"/>
</dbReference>
<dbReference type="Proteomes" id="UP000708208">
    <property type="component" value="Unassembled WGS sequence"/>
</dbReference>
<dbReference type="InterPro" id="IPR000242">
    <property type="entry name" value="PTP_cat"/>
</dbReference>
<evidence type="ECO:0000256" key="2">
    <source>
        <dbReference type="ARBA" id="ARBA00013064"/>
    </source>
</evidence>
<comment type="caution">
    <text evidence="8">The sequence shown here is derived from an EMBL/GenBank/DDBJ whole genome shotgun (WGS) entry which is preliminary data.</text>
</comment>
<comment type="subcellular location">
    <subcellularLocation>
        <location evidence="1">Endomembrane system</location>
    </subcellularLocation>
</comment>
<dbReference type="PROSITE" id="PS50055">
    <property type="entry name" value="TYR_PHOSPHATASE_PTP"/>
    <property type="match status" value="1"/>
</dbReference>
<dbReference type="OrthoDB" id="9450131at2759"/>